<dbReference type="InterPro" id="IPR012337">
    <property type="entry name" value="RNaseH-like_sf"/>
</dbReference>
<dbReference type="InterPro" id="IPR056924">
    <property type="entry name" value="SH3_Tf2-1"/>
</dbReference>
<sequence>MAAAAEESKLLAAAQRQAEEEEEIQGRLPREVLSLTRRFDQQQSIDTLQGNLSKLSDMVAQIAIAVKRDHSYLTDNFFLLRFISGLKETIKHAVKSHDPSTLKYAYWHARQQEMAYLATTKKISVPQQNLRIQTADVHRPAVIQRDNKPKQTLDKTKDRGKCWYCPEQWNYGHKCNNMKSIVHAIQLQGHSDDEEVLSPTDTYHDAECTPLELIQTPTEDRDANPIPPQPVDKLMQVSAEAIHGIPGANTLPVTVTIGGYQAVALIDTGSTNTFLDTEFVQKANLHVQRTNSHTVVVVGGGELISDGHIPDCKFMINKVPFTYDFKILPLKGYDMVLGANWLATHNPNYFDWEKRRIAITVEGKWCNLKDRATPLSKKTISAKACCKLLKSGAQAYLIRLPPPTKQEDCTVQTPSIIPVQVADILERYKDLFTEPSGLPPHISCDHSIPIKEGSTPPNLETDASGIGLGAVLMQKGQPIAFFSKAIGVKAAALSIYEKEALAILEALRKWRHYLLGNKLIIKTDQKSLKYLSSRRLLEGIQHKLMLKLLEFDFAIEYKKGSENSVADALSRKYTDTENASCHAISTVVPTWLTEVIASYEQDQKCIQLLQELTLKEDSHPNYKLTSVANLFLDNIVKLHGHPQVIVSDRDRIFTSKLWQEMLSAYKVDLHYSTTYHPESDGQTERVNQCLEQYLRCMAFKEPKKWAEWLPAAEWWYNSSYHTSLKSTPFEALYGYAPPSIHGIYIPCDVTPEAEVTLQEKDRIMKSLQQNLLQAHNRMKKYADLKLTERTFEIGDMVYLKMQPYRETALGLRNSLKLSSKYYGPFRVLQKVGKQAYKIQLPEGTLTHDVFHVNQLKKHIGPKAVPNSTLPLVTPDGKIKVAPLTVLQYRQVPRSVGDFDIPIPQWLIHWENMSPEEATWEDAKFIQATFPTF</sequence>
<dbReference type="InterPro" id="IPR043502">
    <property type="entry name" value="DNA/RNA_pol_sf"/>
</dbReference>
<dbReference type="Proteomes" id="UP001231189">
    <property type="component" value="Unassembled WGS sequence"/>
</dbReference>
<dbReference type="SUPFAM" id="SSF54160">
    <property type="entry name" value="Chromo domain-like"/>
    <property type="match status" value="1"/>
</dbReference>
<name>A0AAD8TF78_LOLMU</name>
<dbReference type="Pfam" id="PF17917">
    <property type="entry name" value="RT_RNaseH"/>
    <property type="match status" value="1"/>
</dbReference>
<comment type="caution">
    <text evidence="10">The sequence shown here is derived from an EMBL/GenBank/DDBJ whole genome shotgun (WGS) entry which is preliminary data.</text>
</comment>
<keyword evidence="6" id="KW-0695">RNA-directed DNA polymerase</keyword>
<evidence type="ECO:0000256" key="5">
    <source>
        <dbReference type="ARBA" id="ARBA00022801"/>
    </source>
</evidence>
<dbReference type="InterPro" id="IPR041373">
    <property type="entry name" value="RT_RNaseH"/>
</dbReference>
<protein>
    <recommendedName>
        <fullName evidence="9">Integrase catalytic domain-containing protein</fullName>
    </recommendedName>
</protein>
<dbReference type="SUPFAM" id="SSF53098">
    <property type="entry name" value="Ribonuclease H-like"/>
    <property type="match status" value="1"/>
</dbReference>
<evidence type="ECO:0000256" key="6">
    <source>
        <dbReference type="ARBA" id="ARBA00022918"/>
    </source>
</evidence>
<dbReference type="GO" id="GO:0003676">
    <property type="term" value="F:nucleic acid binding"/>
    <property type="evidence" value="ECO:0007669"/>
    <property type="project" value="InterPro"/>
</dbReference>
<evidence type="ECO:0000256" key="2">
    <source>
        <dbReference type="ARBA" id="ARBA00022695"/>
    </source>
</evidence>
<evidence type="ECO:0000313" key="11">
    <source>
        <dbReference type="Proteomes" id="UP001231189"/>
    </source>
</evidence>
<dbReference type="GO" id="GO:0015074">
    <property type="term" value="P:DNA integration"/>
    <property type="evidence" value="ECO:0007669"/>
    <property type="project" value="InterPro"/>
</dbReference>
<evidence type="ECO:0000256" key="1">
    <source>
        <dbReference type="ARBA" id="ARBA00022679"/>
    </source>
</evidence>
<evidence type="ECO:0000256" key="8">
    <source>
        <dbReference type="SAM" id="MobiDB-lite"/>
    </source>
</evidence>
<gene>
    <name evidence="10" type="ORF">QYE76_041364</name>
</gene>
<dbReference type="SUPFAM" id="SSF50630">
    <property type="entry name" value="Acid proteases"/>
    <property type="match status" value="1"/>
</dbReference>
<feature type="domain" description="Integrase catalytic" evidence="9">
    <location>
        <begin position="625"/>
        <end position="736"/>
    </location>
</feature>
<evidence type="ECO:0000256" key="4">
    <source>
        <dbReference type="ARBA" id="ARBA00022759"/>
    </source>
</evidence>
<keyword evidence="7" id="KW-0175">Coiled coil</keyword>
<evidence type="ECO:0000256" key="7">
    <source>
        <dbReference type="SAM" id="Coils"/>
    </source>
</evidence>
<dbReference type="InterPro" id="IPR001969">
    <property type="entry name" value="Aspartic_peptidase_AS"/>
</dbReference>
<dbReference type="EMBL" id="JAUUTY010000002">
    <property type="protein sequence ID" value="KAK1680516.1"/>
    <property type="molecule type" value="Genomic_DNA"/>
</dbReference>
<dbReference type="PROSITE" id="PS00141">
    <property type="entry name" value="ASP_PROTEASE"/>
    <property type="match status" value="1"/>
</dbReference>
<keyword evidence="5" id="KW-0378">Hydrolase</keyword>
<dbReference type="InterPro" id="IPR036397">
    <property type="entry name" value="RNaseH_sf"/>
</dbReference>
<dbReference type="GO" id="GO:0004190">
    <property type="term" value="F:aspartic-type endopeptidase activity"/>
    <property type="evidence" value="ECO:0007669"/>
    <property type="project" value="InterPro"/>
</dbReference>
<dbReference type="InterPro" id="IPR016197">
    <property type="entry name" value="Chromo-like_dom_sf"/>
</dbReference>
<keyword evidence="11" id="KW-1185">Reference proteome</keyword>
<feature type="region of interest" description="Disordered" evidence="8">
    <location>
        <begin position="1"/>
        <end position="25"/>
    </location>
</feature>
<dbReference type="GO" id="GO:0004519">
    <property type="term" value="F:endonuclease activity"/>
    <property type="evidence" value="ECO:0007669"/>
    <property type="project" value="UniProtKB-KW"/>
</dbReference>
<dbReference type="AlphaFoldDB" id="A0AAD8TF78"/>
<evidence type="ECO:0000313" key="10">
    <source>
        <dbReference type="EMBL" id="KAK1680516.1"/>
    </source>
</evidence>
<proteinExistence type="predicted"/>
<dbReference type="InterPro" id="IPR001584">
    <property type="entry name" value="Integrase_cat-core"/>
</dbReference>
<reference evidence="10" key="1">
    <citation type="submission" date="2023-07" db="EMBL/GenBank/DDBJ databases">
        <title>A chromosome-level genome assembly of Lolium multiflorum.</title>
        <authorList>
            <person name="Chen Y."/>
            <person name="Copetti D."/>
            <person name="Kolliker R."/>
            <person name="Studer B."/>
        </authorList>
    </citation>
    <scope>NUCLEOTIDE SEQUENCE</scope>
    <source>
        <strain evidence="10">02402/16</strain>
        <tissue evidence="10">Leaf</tissue>
    </source>
</reference>
<organism evidence="10 11">
    <name type="scientific">Lolium multiflorum</name>
    <name type="common">Italian ryegrass</name>
    <name type="synonym">Lolium perenne subsp. multiflorum</name>
    <dbReference type="NCBI Taxonomy" id="4521"/>
    <lineage>
        <taxon>Eukaryota</taxon>
        <taxon>Viridiplantae</taxon>
        <taxon>Streptophyta</taxon>
        <taxon>Embryophyta</taxon>
        <taxon>Tracheophyta</taxon>
        <taxon>Spermatophyta</taxon>
        <taxon>Magnoliopsida</taxon>
        <taxon>Liliopsida</taxon>
        <taxon>Poales</taxon>
        <taxon>Poaceae</taxon>
        <taxon>BOP clade</taxon>
        <taxon>Pooideae</taxon>
        <taxon>Poodae</taxon>
        <taxon>Poeae</taxon>
        <taxon>Poeae Chloroplast Group 2 (Poeae type)</taxon>
        <taxon>Loliodinae</taxon>
        <taxon>Loliinae</taxon>
        <taxon>Lolium</taxon>
    </lineage>
</organism>
<accession>A0AAD8TF78</accession>
<dbReference type="InterPro" id="IPR021109">
    <property type="entry name" value="Peptidase_aspartic_dom_sf"/>
</dbReference>
<dbReference type="CDD" id="cd09274">
    <property type="entry name" value="RNase_HI_RT_Ty3"/>
    <property type="match status" value="1"/>
</dbReference>
<dbReference type="GO" id="GO:0003964">
    <property type="term" value="F:RNA-directed DNA polymerase activity"/>
    <property type="evidence" value="ECO:0007669"/>
    <property type="project" value="UniProtKB-KW"/>
</dbReference>
<keyword evidence="3" id="KW-0540">Nuclease</keyword>
<feature type="compositionally biased region" description="Low complexity" evidence="8">
    <location>
        <begin position="1"/>
        <end position="16"/>
    </location>
</feature>
<dbReference type="PANTHER" id="PTHR37984:SF15">
    <property type="entry name" value="INTEGRASE CATALYTIC DOMAIN-CONTAINING PROTEIN"/>
    <property type="match status" value="1"/>
</dbReference>
<dbReference type="GO" id="GO:0006508">
    <property type="term" value="P:proteolysis"/>
    <property type="evidence" value="ECO:0007669"/>
    <property type="project" value="InterPro"/>
</dbReference>
<dbReference type="Gene3D" id="2.40.70.10">
    <property type="entry name" value="Acid Proteases"/>
    <property type="match status" value="1"/>
</dbReference>
<dbReference type="Gene3D" id="3.30.420.10">
    <property type="entry name" value="Ribonuclease H-like superfamily/Ribonuclease H"/>
    <property type="match status" value="1"/>
</dbReference>
<dbReference type="PROSITE" id="PS50994">
    <property type="entry name" value="INTEGRASE"/>
    <property type="match status" value="1"/>
</dbReference>
<evidence type="ECO:0000259" key="9">
    <source>
        <dbReference type="PROSITE" id="PS50994"/>
    </source>
</evidence>
<keyword evidence="2" id="KW-0548">Nucleotidyltransferase</keyword>
<dbReference type="InterPro" id="IPR050951">
    <property type="entry name" value="Retrovirus_Pol_polyprotein"/>
</dbReference>
<keyword evidence="1" id="KW-0808">Transferase</keyword>
<evidence type="ECO:0000256" key="3">
    <source>
        <dbReference type="ARBA" id="ARBA00022722"/>
    </source>
</evidence>
<feature type="coiled-coil region" evidence="7">
    <location>
        <begin position="757"/>
        <end position="784"/>
    </location>
</feature>
<dbReference type="Pfam" id="PF24626">
    <property type="entry name" value="SH3_Tf2-1"/>
    <property type="match status" value="1"/>
</dbReference>
<dbReference type="CDD" id="cd00303">
    <property type="entry name" value="retropepsin_like"/>
    <property type="match status" value="1"/>
</dbReference>
<dbReference type="Pfam" id="PF08284">
    <property type="entry name" value="RVP_2"/>
    <property type="match status" value="1"/>
</dbReference>
<keyword evidence="4" id="KW-0255">Endonuclease</keyword>
<dbReference type="PANTHER" id="PTHR37984">
    <property type="entry name" value="PROTEIN CBG26694"/>
    <property type="match status" value="1"/>
</dbReference>
<dbReference type="SUPFAM" id="SSF56672">
    <property type="entry name" value="DNA/RNA polymerases"/>
    <property type="match status" value="1"/>
</dbReference>